<dbReference type="RefSeq" id="WP_380080846.1">
    <property type="nucleotide sequence ID" value="NZ_JBHRZF010000218.1"/>
</dbReference>
<comment type="caution">
    <text evidence="1">The sequence shown here is derived from an EMBL/GenBank/DDBJ whole genome shotgun (WGS) entry which is preliminary data.</text>
</comment>
<protein>
    <recommendedName>
        <fullName evidence="3">LemA protein</fullName>
    </recommendedName>
</protein>
<accession>A0ABV8ABR9</accession>
<sequence length="177" mass="19423">MGPIIGIVFIVLAVVIYSAVTEMMNARKRGSVLDNVAETVAVKQLSPAVNLAALTLELPDPQRQQAFGLLCLVNDALTSGRYSHDQRTQYLLQQTLDTYLPDTLRAYLDLTPGAAQKLENAGQPARQLLSEQLTLMTSGVEQAMKRDHAAADRLLGQGNFLRERFGEAETNGELKIR</sequence>
<evidence type="ECO:0000313" key="2">
    <source>
        <dbReference type="Proteomes" id="UP001595748"/>
    </source>
</evidence>
<keyword evidence="2" id="KW-1185">Reference proteome</keyword>
<name>A0ABV8ABR9_9DEIO</name>
<dbReference type="EMBL" id="JBHRZF010000218">
    <property type="protein sequence ID" value="MFC3862909.1"/>
    <property type="molecule type" value="Genomic_DNA"/>
</dbReference>
<organism evidence="1 2">
    <name type="scientific">Deinococcus antarcticus</name>
    <dbReference type="NCBI Taxonomy" id="1298767"/>
    <lineage>
        <taxon>Bacteria</taxon>
        <taxon>Thermotogati</taxon>
        <taxon>Deinococcota</taxon>
        <taxon>Deinococci</taxon>
        <taxon>Deinococcales</taxon>
        <taxon>Deinococcaceae</taxon>
        <taxon>Deinococcus</taxon>
    </lineage>
</organism>
<dbReference type="Proteomes" id="UP001595748">
    <property type="component" value="Unassembled WGS sequence"/>
</dbReference>
<gene>
    <name evidence="1" type="ORF">ACFOPQ_19280</name>
</gene>
<evidence type="ECO:0008006" key="3">
    <source>
        <dbReference type="Google" id="ProtNLM"/>
    </source>
</evidence>
<reference evidence="2" key="1">
    <citation type="journal article" date="2019" name="Int. J. Syst. Evol. Microbiol.">
        <title>The Global Catalogue of Microorganisms (GCM) 10K type strain sequencing project: providing services to taxonomists for standard genome sequencing and annotation.</title>
        <authorList>
            <consortium name="The Broad Institute Genomics Platform"/>
            <consortium name="The Broad Institute Genome Sequencing Center for Infectious Disease"/>
            <person name="Wu L."/>
            <person name="Ma J."/>
        </authorList>
    </citation>
    <scope>NUCLEOTIDE SEQUENCE [LARGE SCALE GENOMIC DNA]</scope>
    <source>
        <strain evidence="2">CCTCC AB 2013263</strain>
    </source>
</reference>
<proteinExistence type="predicted"/>
<evidence type="ECO:0000313" key="1">
    <source>
        <dbReference type="EMBL" id="MFC3862909.1"/>
    </source>
</evidence>